<protein>
    <submittedName>
        <fullName evidence="1">Uncharacterized protein</fullName>
    </submittedName>
</protein>
<reference evidence="2" key="1">
    <citation type="journal article" date="2019" name="Int. J. Syst. Evol. Microbiol.">
        <title>The Global Catalogue of Microorganisms (GCM) 10K type strain sequencing project: providing services to taxonomists for standard genome sequencing and annotation.</title>
        <authorList>
            <consortium name="The Broad Institute Genomics Platform"/>
            <consortium name="The Broad Institute Genome Sequencing Center for Infectious Disease"/>
            <person name="Wu L."/>
            <person name="Ma J."/>
        </authorList>
    </citation>
    <scope>NUCLEOTIDE SEQUENCE [LARGE SCALE GENOMIC DNA]</scope>
    <source>
        <strain evidence="2">KCTC 23984</strain>
    </source>
</reference>
<dbReference type="RefSeq" id="WP_377491845.1">
    <property type="nucleotide sequence ID" value="NZ_JBHUOX010000042.1"/>
</dbReference>
<comment type="caution">
    <text evidence="1">The sequence shown here is derived from an EMBL/GenBank/DDBJ whole genome shotgun (WGS) entry which is preliminary data.</text>
</comment>
<dbReference type="Proteomes" id="UP001597641">
    <property type="component" value="Unassembled WGS sequence"/>
</dbReference>
<gene>
    <name evidence="1" type="ORF">ACFS7Z_25735</name>
</gene>
<organism evidence="1 2">
    <name type="scientific">Pontibacter toksunensis</name>
    <dbReference type="NCBI Taxonomy" id="1332631"/>
    <lineage>
        <taxon>Bacteria</taxon>
        <taxon>Pseudomonadati</taxon>
        <taxon>Bacteroidota</taxon>
        <taxon>Cytophagia</taxon>
        <taxon>Cytophagales</taxon>
        <taxon>Hymenobacteraceae</taxon>
        <taxon>Pontibacter</taxon>
    </lineage>
</organism>
<name>A0ABW6C5Y2_9BACT</name>
<accession>A0ABW6C5Y2</accession>
<sequence>MAKYPAFAVYLHQQAKKQHSYGLLGNTKKDEITLKRQIKAQQEW</sequence>
<evidence type="ECO:0000313" key="2">
    <source>
        <dbReference type="Proteomes" id="UP001597641"/>
    </source>
</evidence>
<keyword evidence="2" id="KW-1185">Reference proteome</keyword>
<dbReference type="EMBL" id="JBHUOX010000042">
    <property type="protein sequence ID" value="MFD3003784.1"/>
    <property type="molecule type" value="Genomic_DNA"/>
</dbReference>
<evidence type="ECO:0000313" key="1">
    <source>
        <dbReference type="EMBL" id="MFD3003784.1"/>
    </source>
</evidence>
<proteinExistence type="predicted"/>